<comment type="caution">
    <text evidence="5">The sequence shown here is derived from an EMBL/GenBank/DDBJ whole genome shotgun (WGS) entry which is preliminary data.</text>
</comment>
<proteinExistence type="inferred from homology"/>
<keyword evidence="4" id="KW-0720">Serine protease</keyword>
<keyword evidence="2" id="KW-0645">Protease</keyword>
<evidence type="ECO:0000256" key="2">
    <source>
        <dbReference type="ARBA" id="ARBA00022670"/>
    </source>
</evidence>
<dbReference type="AlphaFoldDB" id="A0A151ARN1"/>
<evidence type="ECO:0000313" key="6">
    <source>
        <dbReference type="Proteomes" id="UP000075531"/>
    </source>
</evidence>
<gene>
    <name evidence="5" type="ORF">CLTEP_26830</name>
</gene>
<dbReference type="Proteomes" id="UP000075531">
    <property type="component" value="Unassembled WGS sequence"/>
</dbReference>
<accession>A0A151ARN1</accession>
<dbReference type="GO" id="GO:0008236">
    <property type="term" value="F:serine-type peptidase activity"/>
    <property type="evidence" value="ECO:0007669"/>
    <property type="project" value="UniProtKB-KW"/>
</dbReference>
<evidence type="ECO:0000256" key="3">
    <source>
        <dbReference type="ARBA" id="ARBA00022801"/>
    </source>
</evidence>
<dbReference type="GO" id="GO:0006508">
    <property type="term" value="P:proteolysis"/>
    <property type="evidence" value="ECO:0007669"/>
    <property type="project" value="UniProtKB-KW"/>
</dbReference>
<dbReference type="EMBL" id="LTBA01000081">
    <property type="protein sequence ID" value="KYH30057.1"/>
    <property type="molecule type" value="Genomic_DNA"/>
</dbReference>
<evidence type="ECO:0000256" key="4">
    <source>
        <dbReference type="ARBA" id="ARBA00022825"/>
    </source>
</evidence>
<reference evidence="5 6" key="1">
    <citation type="submission" date="2016-02" db="EMBL/GenBank/DDBJ databases">
        <title>Genome sequence of Clostridium tepidiprofundi DSM 19306.</title>
        <authorList>
            <person name="Poehlein A."/>
            <person name="Daniel R."/>
        </authorList>
    </citation>
    <scope>NUCLEOTIDE SEQUENCE [LARGE SCALE GENOMIC DNA]</scope>
    <source>
        <strain evidence="5 6">DSM 19306</strain>
    </source>
</reference>
<organism evidence="5 6">
    <name type="scientific">Clostridium tepidiprofundi DSM 19306</name>
    <dbReference type="NCBI Taxonomy" id="1121338"/>
    <lineage>
        <taxon>Bacteria</taxon>
        <taxon>Bacillati</taxon>
        <taxon>Bacillota</taxon>
        <taxon>Clostridia</taxon>
        <taxon>Eubacteriales</taxon>
        <taxon>Clostridiaceae</taxon>
        <taxon>Clostridium</taxon>
    </lineage>
</organism>
<protein>
    <submittedName>
        <fullName evidence="5">Peptidase family S51</fullName>
    </submittedName>
</protein>
<dbReference type="SUPFAM" id="SSF52317">
    <property type="entry name" value="Class I glutamine amidotransferase-like"/>
    <property type="match status" value="1"/>
</dbReference>
<name>A0A151ARN1_9CLOT</name>
<dbReference type="RefSeq" id="WP_066827485.1">
    <property type="nucleotide sequence ID" value="NZ_LTBA01000081.1"/>
</dbReference>
<dbReference type="Gene3D" id="3.40.50.880">
    <property type="match status" value="1"/>
</dbReference>
<keyword evidence="3" id="KW-0378">Hydrolase</keyword>
<dbReference type="Pfam" id="PF03575">
    <property type="entry name" value="Peptidase_S51"/>
    <property type="match status" value="1"/>
</dbReference>
<dbReference type="PATRIC" id="fig|1121338.3.peg.2802"/>
<dbReference type="InterPro" id="IPR029062">
    <property type="entry name" value="Class_I_gatase-like"/>
</dbReference>
<evidence type="ECO:0000313" key="5">
    <source>
        <dbReference type="EMBL" id="KYH30057.1"/>
    </source>
</evidence>
<comment type="similarity">
    <text evidence="1">Belongs to the peptidase S51 family.</text>
</comment>
<dbReference type="OrthoDB" id="384634at2"/>
<keyword evidence="6" id="KW-1185">Reference proteome</keyword>
<evidence type="ECO:0000256" key="1">
    <source>
        <dbReference type="ARBA" id="ARBA00006534"/>
    </source>
</evidence>
<sequence length="221" mass="25487">MINILLSQYNFQDKWARDIIQKYIHSNDKITVIPFAFSEKLIGNIMEWQDAYNENYGKYYREIVEPFLELGISEKNITFLNFFEDTEDKMKRIIESSDIVFLTGGLPDMAVQHVLEKGLLNSINESKIIIGVSAGALMQLSNYHISPDKDYPEFMYSKGLGLIKENFYIEVHYSETDLENNCIKRALKEKTDIVYAIKDTGGIILDNNTITLLGDVITFKK</sequence>
<dbReference type="InterPro" id="IPR005320">
    <property type="entry name" value="Peptidase_S51"/>
</dbReference>